<feature type="coiled-coil region" evidence="1">
    <location>
        <begin position="293"/>
        <end position="362"/>
    </location>
</feature>
<evidence type="ECO:0000313" key="5">
    <source>
        <dbReference type="Proteomes" id="UP000663860"/>
    </source>
</evidence>
<evidence type="ECO:0000256" key="2">
    <source>
        <dbReference type="SAM" id="MobiDB-lite"/>
    </source>
</evidence>
<evidence type="ECO:0000313" key="4">
    <source>
        <dbReference type="EMBL" id="CAF0722045.1"/>
    </source>
</evidence>
<dbReference type="EMBL" id="CAJNOE010000009">
    <property type="protein sequence ID" value="CAF0722045.1"/>
    <property type="molecule type" value="Genomic_DNA"/>
</dbReference>
<reference evidence="4" key="1">
    <citation type="submission" date="2021-02" db="EMBL/GenBank/DDBJ databases">
        <authorList>
            <person name="Nowell W R."/>
        </authorList>
    </citation>
    <scope>NUCLEOTIDE SEQUENCE</scope>
</reference>
<dbReference type="AlphaFoldDB" id="A0A813MIK4"/>
<evidence type="ECO:0000256" key="3">
    <source>
        <dbReference type="SAM" id="Phobius"/>
    </source>
</evidence>
<comment type="caution">
    <text evidence="4">The sequence shown here is derived from an EMBL/GenBank/DDBJ whole genome shotgun (WGS) entry which is preliminary data.</text>
</comment>
<feature type="coiled-coil region" evidence="1">
    <location>
        <begin position="178"/>
        <end position="257"/>
    </location>
</feature>
<feature type="transmembrane region" description="Helical" evidence="3">
    <location>
        <begin position="768"/>
        <end position="789"/>
    </location>
</feature>
<sequence>MSSPIFNLQKALSTESLNLRHDTSQQRISLQHIFNSCVLDKHQRVNAGELIRHFRFVTEQNTDLLSVQLDFNFLLNQLGGADQQVSFDQLFHAVEKLYSQLIDKSSISTPVSKSVSSNALHSSSSLKKRKNKENIDSHTSDDASSHSFDIRRKSMDHERCKIEHSELMEINRRQTECLRMIEEEYKKLDDDHQRLQIQYEDIQKKKLSLEDDLTRNSRYINENVELHIYKTQLENSNRELKEENECCEREKFELQEQVIDIENHLQIIRDERNQYMTRLLDVEHELKIELNDRQQFEGQLNVAKNQLKENNQMISSLRVTMDDLTLANQDLMRKNENLEKNLEELRQQLRSAKTESIEARLSLSNLCDEESFLCDELEERVDVSRRATISNGQSLFAEINTMDSISNECVSQCLDSSNIETIDDMEVQILLSKSDCFNSICLKDVFHELHANGMNINEHLMILMDKIHCTQDQEYILTTSNLIDKYILIIKNLIKKVIDNKDVFEGRFRKLQTLLLASREKQQKFQLELNEFSNFIRLNLTSTNIIPILKDYHQMIEELKSKEEITTKNNRILEEQLMKVKVEERAERLKCIFLTKQLKKLNSKTKEKQEYSDENANRNLSDLTTGICPFHSIRELLRDDNELFNSTSPSLPCRCLNRSHSNPEITPRKSPSKHIRCLSSPCSSIPTITATDSGLNTSSNCTTSRSPTPDLNEDISSITFEIDSLFDRTLIKEDHSLKQQTEKKSNRSVAIKNTQSNRIKRVLKRLQWCALLISCTIVLFIWSVIIRYYCLTSPNDDDCNRLSFAWWPFAYCSTNGITL</sequence>
<feature type="compositionally biased region" description="Basic and acidic residues" evidence="2">
    <location>
        <begin position="132"/>
        <end position="150"/>
    </location>
</feature>
<evidence type="ECO:0000256" key="1">
    <source>
        <dbReference type="SAM" id="Coils"/>
    </source>
</evidence>
<accession>A0A813MIK4</accession>
<keyword evidence="1" id="KW-0175">Coiled coil</keyword>
<keyword evidence="3" id="KW-1133">Transmembrane helix</keyword>
<feature type="region of interest" description="Disordered" evidence="2">
    <location>
        <begin position="110"/>
        <end position="150"/>
    </location>
</feature>
<dbReference type="Proteomes" id="UP000663860">
    <property type="component" value="Unassembled WGS sequence"/>
</dbReference>
<gene>
    <name evidence="4" type="ORF">IZO911_LOCUS2020</name>
</gene>
<organism evidence="4 5">
    <name type="scientific">Adineta steineri</name>
    <dbReference type="NCBI Taxonomy" id="433720"/>
    <lineage>
        <taxon>Eukaryota</taxon>
        <taxon>Metazoa</taxon>
        <taxon>Spiralia</taxon>
        <taxon>Gnathifera</taxon>
        <taxon>Rotifera</taxon>
        <taxon>Eurotatoria</taxon>
        <taxon>Bdelloidea</taxon>
        <taxon>Adinetida</taxon>
        <taxon>Adinetidae</taxon>
        <taxon>Adineta</taxon>
    </lineage>
</organism>
<feature type="coiled-coil region" evidence="1">
    <location>
        <begin position="556"/>
        <end position="614"/>
    </location>
</feature>
<keyword evidence="3" id="KW-0472">Membrane</keyword>
<keyword evidence="3" id="KW-0812">Transmembrane</keyword>
<name>A0A813MIK4_9BILA</name>
<feature type="compositionally biased region" description="Low complexity" evidence="2">
    <location>
        <begin position="110"/>
        <end position="125"/>
    </location>
</feature>
<proteinExistence type="predicted"/>
<protein>
    <submittedName>
        <fullName evidence="4">Uncharacterized protein</fullName>
    </submittedName>
</protein>